<dbReference type="Gene3D" id="3.30.70.920">
    <property type="match status" value="1"/>
</dbReference>
<dbReference type="SUPFAM" id="SSF54909">
    <property type="entry name" value="Dimeric alpha+beta barrel"/>
    <property type="match status" value="1"/>
</dbReference>
<reference evidence="2 3" key="1">
    <citation type="journal article" date="2019" name="Int. J. Syst. Evol. Microbiol.">
        <title>The Global Catalogue of Microorganisms (GCM) 10K type strain sequencing project: providing services to taxonomists for standard genome sequencing and annotation.</title>
        <authorList>
            <consortium name="The Broad Institute Genomics Platform"/>
            <consortium name="The Broad Institute Genome Sequencing Center for Infectious Disease"/>
            <person name="Wu L."/>
            <person name="Ma J."/>
        </authorList>
    </citation>
    <scope>NUCLEOTIDE SEQUENCE [LARGE SCALE GENOMIC DNA]</scope>
    <source>
        <strain evidence="2 3">JCM 16327</strain>
    </source>
</reference>
<comment type="caution">
    <text evidence="2">The sequence shown here is derived from an EMBL/GenBank/DDBJ whole genome shotgun (WGS) entry which is preliminary data.</text>
</comment>
<dbReference type="AlphaFoldDB" id="A0AAV3SYH0"/>
<accession>A0AAV3SYH0</accession>
<name>A0AAV3SYH0_9EURY</name>
<dbReference type="Proteomes" id="UP001500194">
    <property type="component" value="Unassembled WGS sequence"/>
</dbReference>
<dbReference type="InterPro" id="IPR019887">
    <property type="entry name" value="Tscrpt_reg_AsnC/Lrp_C"/>
</dbReference>
<gene>
    <name evidence="2" type="ORF">GCM10009019_07110</name>
</gene>
<evidence type="ECO:0000313" key="2">
    <source>
        <dbReference type="EMBL" id="GAA0647274.1"/>
    </source>
</evidence>
<evidence type="ECO:0000313" key="3">
    <source>
        <dbReference type="Proteomes" id="UP001500194"/>
    </source>
</evidence>
<keyword evidence="3" id="KW-1185">Reference proteome</keyword>
<dbReference type="GeneID" id="68572167"/>
<dbReference type="InterPro" id="IPR011008">
    <property type="entry name" value="Dimeric_a/b-barrel"/>
</dbReference>
<dbReference type="EMBL" id="BAAADU010000002">
    <property type="protein sequence ID" value="GAA0647274.1"/>
    <property type="molecule type" value="Genomic_DNA"/>
</dbReference>
<dbReference type="RefSeq" id="WP_227261579.1">
    <property type="nucleotide sequence ID" value="NZ_BAAADU010000002.1"/>
</dbReference>
<protein>
    <submittedName>
        <fullName evidence="2">Lrp/AsnC ligand binding domain-containing protein</fullName>
    </submittedName>
</protein>
<dbReference type="Pfam" id="PF01037">
    <property type="entry name" value="AsnC_trans_reg"/>
    <property type="match status" value="1"/>
</dbReference>
<evidence type="ECO:0000259" key="1">
    <source>
        <dbReference type="Pfam" id="PF01037"/>
    </source>
</evidence>
<proteinExistence type="predicted"/>
<feature type="domain" description="Transcription regulator AsnC/Lrp ligand binding" evidence="1">
    <location>
        <begin position="6"/>
        <end position="76"/>
    </location>
</feature>
<organism evidence="2 3">
    <name type="scientific">Salarchaeum japonicum</name>
    <dbReference type="NCBI Taxonomy" id="555573"/>
    <lineage>
        <taxon>Archaea</taxon>
        <taxon>Methanobacteriati</taxon>
        <taxon>Methanobacteriota</taxon>
        <taxon>Stenosarchaea group</taxon>
        <taxon>Halobacteria</taxon>
        <taxon>Halobacteriales</taxon>
        <taxon>Halobacteriaceae</taxon>
    </lineage>
</organism>
<sequence>MVVAYVLIKANSGEADRILDEIADLDGVVDAHIVAGDVDFIAKLDVESPADVKEVSANGIQRVRGVESTETYLSME</sequence>